<organism evidence="2">
    <name type="scientific">Shewanella frigidimarina</name>
    <dbReference type="NCBI Taxonomy" id="56812"/>
    <lineage>
        <taxon>Bacteria</taxon>
        <taxon>Pseudomonadati</taxon>
        <taxon>Pseudomonadota</taxon>
        <taxon>Gammaproteobacteria</taxon>
        <taxon>Alteromonadales</taxon>
        <taxon>Shewanellaceae</taxon>
        <taxon>Shewanella</taxon>
    </lineage>
</organism>
<keyword evidence="1" id="KW-0472">Membrane</keyword>
<sequence>MDYSHLSYLHLVTVVPAFFIGSYLLVVRKGTAKHKALGKIYMVLMLFTAIVSLFMPAQLGASFLNHFGYIHLLSLLTLYAVPAGYFYIKKGNVQGHKRSMIILYCGGLIVAGTFAFMPGRLLNDWIFS</sequence>
<comment type="caution">
    <text evidence="2">The sequence shown here is derived from an EMBL/GenBank/DDBJ whole genome shotgun (WGS) entry which is preliminary data.</text>
</comment>
<dbReference type="AlphaFoldDB" id="A0A119D095"/>
<reference evidence="2 3" key="1">
    <citation type="submission" date="2016-01" db="EMBL/GenBank/DDBJ databases">
        <title>Draft genome of the antarctic isolate Shewanella frigidimarina Ag06-30.</title>
        <authorList>
            <person name="Parmeciano Di Noto G."/>
            <person name="Vazquez S."/>
            <person name="Mac Cormack W."/>
            <person name="Iriarte A."/>
            <person name="Quiroga C."/>
        </authorList>
    </citation>
    <scope>NUCLEOTIDE SEQUENCE [LARGE SCALE GENOMIC DNA]</scope>
    <source>
        <strain evidence="2 3">Ag06-30</strain>
    </source>
</reference>
<dbReference type="Proteomes" id="UP000055702">
    <property type="component" value="Unassembled WGS sequence"/>
</dbReference>
<dbReference type="RefSeq" id="WP_059745277.1">
    <property type="nucleotide sequence ID" value="NZ_LRDC01000012.1"/>
</dbReference>
<evidence type="ECO:0000313" key="2">
    <source>
        <dbReference type="EMBL" id="KVX02570.1"/>
    </source>
</evidence>
<feature type="transmembrane region" description="Helical" evidence="1">
    <location>
        <begin position="38"/>
        <end position="57"/>
    </location>
</feature>
<evidence type="ECO:0000256" key="1">
    <source>
        <dbReference type="SAM" id="Phobius"/>
    </source>
</evidence>
<gene>
    <name evidence="2" type="ORF">AWJ07_13730</name>
</gene>
<keyword evidence="1" id="KW-1133">Transmembrane helix</keyword>
<protein>
    <recommendedName>
        <fullName evidence="4">Transmembrane protein</fullName>
    </recommendedName>
</protein>
<dbReference type="EMBL" id="LRDC01000012">
    <property type="protein sequence ID" value="KVX02570.1"/>
    <property type="molecule type" value="Genomic_DNA"/>
</dbReference>
<name>A0A119D095_SHEFR</name>
<evidence type="ECO:0000313" key="3">
    <source>
        <dbReference type="Proteomes" id="UP000055702"/>
    </source>
</evidence>
<accession>A0A119D095</accession>
<proteinExistence type="predicted"/>
<keyword evidence="1" id="KW-0812">Transmembrane</keyword>
<feature type="transmembrane region" description="Helical" evidence="1">
    <location>
        <begin position="6"/>
        <end position="26"/>
    </location>
</feature>
<feature type="transmembrane region" description="Helical" evidence="1">
    <location>
        <begin position="100"/>
        <end position="119"/>
    </location>
</feature>
<evidence type="ECO:0008006" key="4">
    <source>
        <dbReference type="Google" id="ProtNLM"/>
    </source>
</evidence>
<dbReference type="Pfam" id="PF10067">
    <property type="entry name" value="DUF2306"/>
    <property type="match status" value="1"/>
</dbReference>
<dbReference type="InterPro" id="IPR018750">
    <property type="entry name" value="DUF2306_membrane"/>
</dbReference>
<feature type="transmembrane region" description="Helical" evidence="1">
    <location>
        <begin position="69"/>
        <end position="88"/>
    </location>
</feature>